<organism evidence="4 5">
    <name type="scientific">Lupinus angustifolius</name>
    <name type="common">Narrow-leaved blue lupine</name>
    <dbReference type="NCBI Taxonomy" id="3871"/>
    <lineage>
        <taxon>Eukaryota</taxon>
        <taxon>Viridiplantae</taxon>
        <taxon>Streptophyta</taxon>
        <taxon>Embryophyta</taxon>
        <taxon>Tracheophyta</taxon>
        <taxon>Spermatophyta</taxon>
        <taxon>Magnoliopsida</taxon>
        <taxon>eudicotyledons</taxon>
        <taxon>Gunneridae</taxon>
        <taxon>Pentapetalae</taxon>
        <taxon>rosids</taxon>
        <taxon>fabids</taxon>
        <taxon>Fabales</taxon>
        <taxon>Fabaceae</taxon>
        <taxon>Papilionoideae</taxon>
        <taxon>50 kb inversion clade</taxon>
        <taxon>genistoids sensu lato</taxon>
        <taxon>core genistoids</taxon>
        <taxon>Genisteae</taxon>
        <taxon>Lupinus</taxon>
    </lineage>
</organism>
<dbReference type="Proteomes" id="UP000188354">
    <property type="component" value="Chromosome LG07"/>
</dbReference>
<dbReference type="SUPFAM" id="SSF55159">
    <property type="entry name" value="eIF1-like"/>
    <property type="match status" value="1"/>
</dbReference>
<feature type="compositionally biased region" description="Polar residues" evidence="2">
    <location>
        <begin position="400"/>
        <end position="409"/>
    </location>
</feature>
<dbReference type="Gene3D" id="3.30.780.10">
    <property type="entry name" value="SUI1-like domain"/>
    <property type="match status" value="1"/>
</dbReference>
<reference evidence="4 5" key="1">
    <citation type="journal article" date="2017" name="Plant Biotechnol. J.">
        <title>A comprehensive draft genome sequence for lupin (Lupinus angustifolius), an emerging health food: insights into plant-microbe interactions and legume evolution.</title>
        <authorList>
            <person name="Hane J.K."/>
            <person name="Ming Y."/>
            <person name="Kamphuis L.G."/>
            <person name="Nelson M.N."/>
            <person name="Garg G."/>
            <person name="Atkins C.A."/>
            <person name="Bayer P.E."/>
            <person name="Bravo A."/>
            <person name="Bringans S."/>
            <person name="Cannon S."/>
            <person name="Edwards D."/>
            <person name="Foley R."/>
            <person name="Gao L.L."/>
            <person name="Harrison M.J."/>
            <person name="Huang W."/>
            <person name="Hurgobin B."/>
            <person name="Li S."/>
            <person name="Liu C.W."/>
            <person name="McGrath A."/>
            <person name="Morahan G."/>
            <person name="Murray J."/>
            <person name="Weller J."/>
            <person name="Jian J."/>
            <person name="Singh K.B."/>
        </authorList>
    </citation>
    <scope>NUCLEOTIDE SEQUENCE [LARGE SCALE GENOMIC DNA]</scope>
    <source>
        <strain evidence="5">cv. Tanjil</strain>
        <tissue evidence="4">Whole plant</tissue>
    </source>
</reference>
<dbReference type="Pfam" id="PF25304">
    <property type="entry name" value="WHD_eIF2D"/>
    <property type="match status" value="1"/>
</dbReference>
<dbReference type="Gramene" id="OIW07953">
    <property type="protein sequence ID" value="OIW07953"/>
    <property type="gene ID" value="TanjilG_20054"/>
</dbReference>
<dbReference type="InterPro" id="IPR039757">
    <property type="entry name" value="EIF2D"/>
</dbReference>
<dbReference type="Pfam" id="PF26291">
    <property type="entry name" value="SWIB_eIF2D"/>
    <property type="match status" value="1"/>
</dbReference>
<dbReference type="PANTHER" id="PTHR12217:SF4">
    <property type="entry name" value="EUKARYOTIC TRANSLATION INITIATION FACTOR 2D"/>
    <property type="match status" value="1"/>
</dbReference>
<evidence type="ECO:0000256" key="2">
    <source>
        <dbReference type="SAM" id="MobiDB-lite"/>
    </source>
</evidence>
<keyword evidence="1" id="KW-0963">Cytoplasm</keyword>
<dbReference type="InterPro" id="IPR039759">
    <property type="entry name" value="eIF2D_SUI1"/>
</dbReference>
<proteinExistence type="predicted"/>
<dbReference type="AlphaFoldDB" id="A0A4P1RC81"/>
<dbReference type="InterPro" id="IPR058886">
    <property type="entry name" value="SWIB_eIF2D"/>
</dbReference>
<dbReference type="InterPro" id="IPR036877">
    <property type="entry name" value="SUI1_dom_sf"/>
</dbReference>
<accession>A0A4P1RC81</accession>
<feature type="domain" description="SUI1" evidence="3">
    <location>
        <begin position="529"/>
        <end position="601"/>
    </location>
</feature>
<evidence type="ECO:0000256" key="1">
    <source>
        <dbReference type="ARBA" id="ARBA00022490"/>
    </source>
</evidence>
<dbReference type="GO" id="GO:0001731">
    <property type="term" value="P:formation of translation preinitiation complex"/>
    <property type="evidence" value="ECO:0007669"/>
    <property type="project" value="InterPro"/>
</dbReference>
<dbReference type="Pfam" id="PF17832">
    <property type="entry name" value="Pre-PUA"/>
    <property type="match status" value="1"/>
</dbReference>
<dbReference type="FunFam" id="3.30.780.10:FF:000008">
    <property type="entry name" value="eukaryotic translation initiation factor 2D"/>
    <property type="match status" value="1"/>
</dbReference>
<evidence type="ECO:0000313" key="4">
    <source>
        <dbReference type="EMBL" id="OIW07953.1"/>
    </source>
</evidence>
<dbReference type="CDD" id="cd21156">
    <property type="entry name" value="PUA_eIF2d-like"/>
    <property type="match status" value="1"/>
</dbReference>
<name>A0A4P1RC81_LUPAN</name>
<dbReference type="InterPro" id="IPR001950">
    <property type="entry name" value="SUI1"/>
</dbReference>
<dbReference type="GO" id="GO:0003743">
    <property type="term" value="F:translation initiation factor activity"/>
    <property type="evidence" value="ECO:0007669"/>
    <property type="project" value="InterPro"/>
</dbReference>
<dbReference type="Gene3D" id="3.10.400.20">
    <property type="match status" value="1"/>
</dbReference>
<protein>
    <recommendedName>
        <fullName evidence="3">SUI1 domain-containing protein</fullName>
    </recommendedName>
</protein>
<dbReference type="PROSITE" id="PS50296">
    <property type="entry name" value="SUI1"/>
    <property type="match status" value="1"/>
</dbReference>
<feature type="region of interest" description="Disordered" evidence="2">
    <location>
        <begin position="388"/>
        <end position="409"/>
    </location>
</feature>
<dbReference type="CDD" id="cd11608">
    <property type="entry name" value="eIF2D_C"/>
    <property type="match status" value="1"/>
</dbReference>
<dbReference type="InterPro" id="IPR036885">
    <property type="entry name" value="SWIB_MDM2_dom_sf"/>
</dbReference>
<dbReference type="InterPro" id="IPR041366">
    <property type="entry name" value="Pre-PUA"/>
</dbReference>
<dbReference type="InterPro" id="IPR048248">
    <property type="entry name" value="PUA_eIF2d-like"/>
</dbReference>
<dbReference type="STRING" id="3871.A0A4P1RC81"/>
<dbReference type="Pfam" id="PF01253">
    <property type="entry name" value="SUI1"/>
    <property type="match status" value="1"/>
</dbReference>
<dbReference type="Pfam" id="PF26292">
    <property type="entry name" value="PUA_elF2D"/>
    <property type="match status" value="1"/>
</dbReference>
<dbReference type="FunFam" id="3.10.400.20:FF:000003">
    <property type="entry name" value="Eukaryotic translation initiation factor 2D isoform A"/>
    <property type="match status" value="1"/>
</dbReference>
<dbReference type="SUPFAM" id="SSF47592">
    <property type="entry name" value="SWIB/MDM2 domain"/>
    <property type="match status" value="1"/>
</dbReference>
<evidence type="ECO:0000313" key="5">
    <source>
        <dbReference type="Proteomes" id="UP000188354"/>
    </source>
</evidence>
<gene>
    <name evidence="4" type="ORF">TanjilG_20054</name>
</gene>
<dbReference type="InterPro" id="IPR057429">
    <property type="entry name" value="WH_eIF2D"/>
</dbReference>
<keyword evidence="5" id="KW-1185">Reference proteome</keyword>
<dbReference type="InterPro" id="IPR048247">
    <property type="entry name" value="eIF2D_N"/>
</dbReference>
<dbReference type="EMBL" id="CM007367">
    <property type="protein sequence ID" value="OIW07953.1"/>
    <property type="molecule type" value="Genomic_DNA"/>
</dbReference>
<dbReference type="CDD" id="cd11610">
    <property type="entry name" value="eIF2D_N"/>
    <property type="match status" value="1"/>
</dbReference>
<sequence>MFKKVVEARSHQRLSGADRKKLRRNIKEKFSRASDSDLDALLPPKAEITVAKLQNRVHVYSVEGGYPMFFDVDGRGSEIFPSVYALWTVPELLPAFMLKGGEVSPFIIGGADLMFPGIKVPPEGLPSFVPGEAWAVKVPGNPAPIAVNCLHCLFLFTKLSDHIVDRHSLLKFHSFFEGWEYHNEQESVEGRPVPNAGFYEDAVFEDPSLLSLPQNSDSTEIVGETSIVQPNNTGSIEVDESHVNELQADSSCALTIPNDENDTTNAITAGVADLKLPDSSPANDPNEQHTLSTADIDLLLDKCLLQALHTTVKDKELPIPGSTLWSNHVLPCRPPGTTLDIKKSSYKKLSKWLHAKSSSGLLSVKEDKYKKEVMLLSVNRKHADYASFKPERRPVEKSEQPSVQSANEVRSSKTLEVAEIYKPSVHVNPIFSSVGADTGRLYSASEASDIAFEYIEKQNLVKPTNKSIVVLDAILCDALFKGVIKKGTTYPTEIHKKDLGTGFVSRMQPHHVVTRGNESMVRKGGLKPIQLLTERRQGNKKVTKLSGMESFLLDADALASELQKKFACSTTVGELPGKKGHEVLIQGGVIDDLAKHLIEQYGVPKRYIEVLDKTRK</sequence>
<dbReference type="PANTHER" id="PTHR12217">
    <property type="entry name" value="EUKARYOTIC TRANSLATION INITIATION FACTOR 2D"/>
    <property type="match status" value="1"/>
</dbReference>
<evidence type="ECO:0000259" key="3">
    <source>
        <dbReference type="PROSITE" id="PS50296"/>
    </source>
</evidence>
<feature type="compositionally biased region" description="Basic and acidic residues" evidence="2">
    <location>
        <begin position="388"/>
        <end position="399"/>
    </location>
</feature>